<keyword evidence="3" id="KW-1185">Reference proteome</keyword>
<reference evidence="2 3" key="1">
    <citation type="submission" date="2022-05" db="EMBL/GenBank/DDBJ databases">
        <authorList>
            <consortium name="Genoscope - CEA"/>
            <person name="William W."/>
        </authorList>
    </citation>
    <scope>NUCLEOTIDE SEQUENCE [LARGE SCALE GENOMIC DNA]</scope>
</reference>
<dbReference type="AlphaFoldDB" id="A0AAU9XD86"/>
<gene>
    <name evidence="2" type="ORF">PMEA_00021123</name>
</gene>
<protein>
    <submittedName>
        <fullName evidence="2">Uncharacterized protein</fullName>
    </submittedName>
</protein>
<dbReference type="InterPro" id="IPR045860">
    <property type="entry name" value="Snake_toxin-like_sf"/>
</dbReference>
<name>A0AAU9XD86_9CNID</name>
<dbReference type="Gene3D" id="2.10.60.10">
    <property type="entry name" value="CD59"/>
    <property type="match status" value="1"/>
</dbReference>
<organism evidence="2 3">
    <name type="scientific">Pocillopora meandrina</name>
    <dbReference type="NCBI Taxonomy" id="46732"/>
    <lineage>
        <taxon>Eukaryota</taxon>
        <taxon>Metazoa</taxon>
        <taxon>Cnidaria</taxon>
        <taxon>Anthozoa</taxon>
        <taxon>Hexacorallia</taxon>
        <taxon>Scleractinia</taxon>
        <taxon>Astrocoeniina</taxon>
        <taxon>Pocilloporidae</taxon>
        <taxon>Pocillopora</taxon>
    </lineage>
</organism>
<dbReference type="CDD" id="cd23553">
    <property type="entry name" value="TFP_LU_ECD_Ly6PGE"/>
    <property type="match status" value="1"/>
</dbReference>
<comment type="caution">
    <text evidence="2">The sequence shown here is derived from an EMBL/GenBank/DDBJ whole genome shotgun (WGS) entry which is preliminary data.</text>
</comment>
<accession>A0AAU9XD86</accession>
<evidence type="ECO:0000256" key="1">
    <source>
        <dbReference type="SAM" id="SignalP"/>
    </source>
</evidence>
<sequence length="134" mass="15491">MKIVFSQVFGLLLMATVGFALTCFQCKGLEQYCLQEKLRRNRTQDACNQYMDRCIIKTFMLDIGVIEMTRGCGREIECRLAAQDCRRKRSAHHRCHVTCCEGDYCNGSNQNICKLHVNVIFLMYSFLSVVMNLQ</sequence>
<dbReference type="SUPFAM" id="SSF57302">
    <property type="entry name" value="Snake toxin-like"/>
    <property type="match status" value="1"/>
</dbReference>
<keyword evidence="1" id="KW-0732">Signal</keyword>
<dbReference type="Proteomes" id="UP001159428">
    <property type="component" value="Unassembled WGS sequence"/>
</dbReference>
<feature type="signal peptide" evidence="1">
    <location>
        <begin position="1"/>
        <end position="20"/>
    </location>
</feature>
<proteinExistence type="predicted"/>
<feature type="chain" id="PRO_5043471328" evidence="1">
    <location>
        <begin position="21"/>
        <end position="134"/>
    </location>
</feature>
<evidence type="ECO:0000313" key="3">
    <source>
        <dbReference type="Proteomes" id="UP001159428"/>
    </source>
</evidence>
<dbReference type="EMBL" id="CALNXJ010000039">
    <property type="protein sequence ID" value="CAH3144572.1"/>
    <property type="molecule type" value="Genomic_DNA"/>
</dbReference>
<evidence type="ECO:0000313" key="2">
    <source>
        <dbReference type="EMBL" id="CAH3144572.1"/>
    </source>
</evidence>